<reference evidence="1 2" key="1">
    <citation type="submission" date="2018-07" db="EMBL/GenBank/DDBJ databases">
        <authorList>
            <person name="Feyereisen M."/>
        </authorList>
    </citation>
    <scope>NUCLEOTIDE SEQUENCE [LARGE SCALE GENOMIC DNA]</scope>
    <source>
        <strain evidence="1 2">UCCLBBS449</strain>
    </source>
</reference>
<organism evidence="1 2">
    <name type="scientific">Levilactobacillus brevis</name>
    <name type="common">Lactobacillus brevis</name>
    <dbReference type="NCBI Taxonomy" id="1580"/>
    <lineage>
        <taxon>Bacteria</taxon>
        <taxon>Bacillati</taxon>
        <taxon>Bacillota</taxon>
        <taxon>Bacilli</taxon>
        <taxon>Lactobacillales</taxon>
        <taxon>Lactobacillaceae</taxon>
        <taxon>Levilactobacillus</taxon>
    </lineage>
</organism>
<dbReference type="AlphaFoldDB" id="A0A0D0GSU3"/>
<sequence>MKKLFANYSRWFRGLAYLTGPVTTIEIISFFMPLGDLIQLGCAFFYIIFFATFLIESLSNGIHYLKTK</sequence>
<dbReference type="EMBL" id="CP031198">
    <property type="protein sequence ID" value="QCZ54291.1"/>
    <property type="molecule type" value="Genomic_DNA"/>
</dbReference>
<gene>
    <name evidence="1" type="ORF">UCCLBBS449_2385</name>
</gene>
<evidence type="ECO:0000313" key="1">
    <source>
        <dbReference type="EMBL" id="QCZ54291.1"/>
    </source>
</evidence>
<proteinExistence type="predicted"/>
<accession>A0A0D0GSU3</accession>
<dbReference type="RefSeq" id="WP_042520677.1">
    <property type="nucleotide sequence ID" value="NZ_BJMR01000020.1"/>
</dbReference>
<dbReference type="Proteomes" id="UP000307074">
    <property type="component" value="Chromosome"/>
</dbReference>
<name>A0A0D0GSU3_LEVBR</name>
<protein>
    <submittedName>
        <fullName evidence="1">Uncharacterized protein</fullName>
    </submittedName>
</protein>
<evidence type="ECO:0000313" key="2">
    <source>
        <dbReference type="Proteomes" id="UP000307074"/>
    </source>
</evidence>